<accession>A0A923MI26</accession>
<dbReference type="Proteomes" id="UP000620327">
    <property type="component" value="Unassembled WGS sequence"/>
</dbReference>
<evidence type="ECO:0008006" key="4">
    <source>
        <dbReference type="Google" id="ProtNLM"/>
    </source>
</evidence>
<gene>
    <name evidence="2" type="ORF">H8Z83_12225</name>
</gene>
<dbReference type="AlphaFoldDB" id="A0A923MI26"/>
<evidence type="ECO:0000313" key="3">
    <source>
        <dbReference type="Proteomes" id="UP000620327"/>
    </source>
</evidence>
<feature type="signal peptide" evidence="1">
    <location>
        <begin position="1"/>
        <end position="24"/>
    </location>
</feature>
<feature type="chain" id="PRO_5037573729" description="Lipoprotein" evidence="1">
    <location>
        <begin position="25"/>
        <end position="114"/>
    </location>
</feature>
<keyword evidence="1" id="KW-0732">Signal</keyword>
<proteinExistence type="predicted"/>
<protein>
    <recommendedName>
        <fullName evidence="4">Lipoprotein</fullName>
    </recommendedName>
</protein>
<dbReference type="PROSITE" id="PS51257">
    <property type="entry name" value="PROKAR_LIPOPROTEIN"/>
    <property type="match status" value="1"/>
</dbReference>
<sequence>MKKLICVMALVCIGMLLVSCGSKRLDNPKAQFIRDFGLNIEKKDCVLEELFNNYEGVPYEGIALYKLTIGEDVRQAFLQWERFPFSEKAECFLESLSAYAELPPIADGYWKMRS</sequence>
<organism evidence="2 3">
    <name type="scientific">Dysosmobacter segnis</name>
    <dbReference type="NCBI Taxonomy" id="2763042"/>
    <lineage>
        <taxon>Bacteria</taxon>
        <taxon>Bacillati</taxon>
        <taxon>Bacillota</taxon>
        <taxon>Clostridia</taxon>
        <taxon>Eubacteriales</taxon>
        <taxon>Oscillospiraceae</taxon>
        <taxon>Dysosmobacter</taxon>
    </lineage>
</organism>
<keyword evidence="3" id="KW-1185">Reference proteome</keyword>
<dbReference type="EMBL" id="JACOQI010000012">
    <property type="protein sequence ID" value="MBC5771075.1"/>
    <property type="molecule type" value="Genomic_DNA"/>
</dbReference>
<evidence type="ECO:0000313" key="2">
    <source>
        <dbReference type="EMBL" id="MBC5771075.1"/>
    </source>
</evidence>
<dbReference type="RefSeq" id="WP_187015303.1">
    <property type="nucleotide sequence ID" value="NZ_JACOQI010000012.1"/>
</dbReference>
<comment type="caution">
    <text evidence="2">The sequence shown here is derived from an EMBL/GenBank/DDBJ whole genome shotgun (WGS) entry which is preliminary data.</text>
</comment>
<name>A0A923MI26_9FIRM</name>
<reference evidence="2" key="1">
    <citation type="submission" date="2020-08" db="EMBL/GenBank/DDBJ databases">
        <title>Genome public.</title>
        <authorList>
            <person name="Liu C."/>
            <person name="Sun Q."/>
        </authorList>
    </citation>
    <scope>NUCLEOTIDE SEQUENCE</scope>
    <source>
        <strain evidence="2">BX15</strain>
    </source>
</reference>
<evidence type="ECO:0000256" key="1">
    <source>
        <dbReference type="SAM" id="SignalP"/>
    </source>
</evidence>